<sequence>MTGGGNIVPKGQIKTALFIYAPANGRLVDWEFQNADDYKGVTLHNGLTVGVGDVTLQPGESYEITVHVQSAPDTDEPLTFRQTPLIEGR</sequence>
<proteinExistence type="predicted"/>
<organism evidence="1 2">
    <name type="scientific">Bifidobacterium catenulatum DSM 16992 = JCM 1194 = LMG 11043</name>
    <dbReference type="NCBI Taxonomy" id="566552"/>
    <lineage>
        <taxon>Bacteria</taxon>
        <taxon>Bacillati</taxon>
        <taxon>Actinomycetota</taxon>
        <taxon>Actinomycetes</taxon>
        <taxon>Bifidobacteriales</taxon>
        <taxon>Bifidobacteriaceae</taxon>
        <taxon>Bifidobacterium</taxon>
    </lineage>
</organism>
<gene>
    <name evidence="1" type="ORF">BBCT_1435</name>
</gene>
<dbReference type="RefSeq" id="WP_003835518.1">
    <property type="nucleotide sequence ID" value="NZ_ABXY01000016.1"/>
</dbReference>
<dbReference type="GeneID" id="69054173"/>
<keyword evidence="2" id="KW-1185">Reference proteome</keyword>
<name>A0ABN5V2T9_9BIFI</name>
<evidence type="ECO:0000313" key="1">
    <source>
        <dbReference type="EMBL" id="BAR02403.1"/>
    </source>
</evidence>
<accession>A0ABN5V2T9</accession>
<dbReference type="EMBL" id="AP012325">
    <property type="protein sequence ID" value="BAR02403.1"/>
    <property type="molecule type" value="Genomic_DNA"/>
</dbReference>
<dbReference type="Proteomes" id="UP000035061">
    <property type="component" value="Chromosome"/>
</dbReference>
<reference evidence="1 2" key="1">
    <citation type="submission" date="2012-02" db="EMBL/GenBank/DDBJ databases">
        <title>Complete genome sequence of Bifidobacterium catenulatum JCM 1194.</title>
        <authorList>
            <person name="Toh H."/>
            <person name="Oshima K."/>
            <person name="Morita H."/>
            <person name="Hattori M."/>
        </authorList>
    </citation>
    <scope>NUCLEOTIDE SEQUENCE [LARGE SCALE GENOMIC DNA]</scope>
    <source>
        <strain evidence="1 2">JCM 1194</strain>
    </source>
</reference>
<protein>
    <submittedName>
        <fullName evidence="1">Uncharacterized protein</fullName>
    </submittedName>
</protein>
<evidence type="ECO:0000313" key="2">
    <source>
        <dbReference type="Proteomes" id="UP000035061"/>
    </source>
</evidence>